<evidence type="ECO:0000256" key="1">
    <source>
        <dbReference type="ARBA" id="ARBA00004167"/>
    </source>
</evidence>
<accession>A0AAW9QVD1</accession>
<evidence type="ECO:0000256" key="6">
    <source>
        <dbReference type="SAM" id="Phobius"/>
    </source>
</evidence>
<evidence type="ECO:0000256" key="3">
    <source>
        <dbReference type="ARBA" id="ARBA00022692"/>
    </source>
</evidence>
<keyword evidence="8" id="KW-1185">Reference proteome</keyword>
<keyword evidence="3 6" id="KW-0812">Transmembrane</keyword>
<dbReference type="GO" id="GO:0016020">
    <property type="term" value="C:membrane"/>
    <property type="evidence" value="ECO:0007669"/>
    <property type="project" value="UniProtKB-SubCell"/>
</dbReference>
<comment type="subcellular location">
    <subcellularLocation>
        <location evidence="1">Membrane</location>
        <topology evidence="1">Single-pass membrane protein</topology>
    </subcellularLocation>
</comment>
<dbReference type="Gene3D" id="3.30.700.10">
    <property type="entry name" value="Glycoprotein, Type 4 Pilin"/>
    <property type="match status" value="1"/>
</dbReference>
<dbReference type="EMBL" id="JBAFSM010000008">
    <property type="protein sequence ID" value="MEG3436589.1"/>
    <property type="molecule type" value="Genomic_DNA"/>
</dbReference>
<keyword evidence="4 6" id="KW-1133">Transmembrane helix</keyword>
<dbReference type="PANTHER" id="PTHR30093">
    <property type="entry name" value="GENERAL SECRETION PATHWAY PROTEIN G"/>
    <property type="match status" value="1"/>
</dbReference>
<feature type="transmembrane region" description="Helical" evidence="6">
    <location>
        <begin position="21"/>
        <end position="43"/>
    </location>
</feature>
<name>A0AAW9QVD1_9CHRO</name>
<dbReference type="NCBIfam" id="TIGR02532">
    <property type="entry name" value="IV_pilin_GFxxxE"/>
    <property type="match status" value="1"/>
</dbReference>
<dbReference type="GO" id="GO:0015627">
    <property type="term" value="C:type II protein secretion system complex"/>
    <property type="evidence" value="ECO:0007669"/>
    <property type="project" value="InterPro"/>
</dbReference>
<sequence>MKRYDRTFNRIRRRKFEGFTLIELLVVIIILGILAAIALPQLLGQVAKGRQAEARNTLGAINRAQQAYRYENGVFATLSDLPTKIPTKFYRLNQVGAADAIGSAYTATAEAEFNNDIKNYAGAAGQTPLGTYTGIVCEDENPLDDNVATSNTVGVLACVNGVQVK</sequence>
<dbReference type="GO" id="GO:0015628">
    <property type="term" value="P:protein secretion by the type II secretion system"/>
    <property type="evidence" value="ECO:0007669"/>
    <property type="project" value="InterPro"/>
</dbReference>
<evidence type="ECO:0000313" key="7">
    <source>
        <dbReference type="EMBL" id="MEG3436589.1"/>
    </source>
</evidence>
<reference evidence="7 8" key="1">
    <citation type="submission" date="2024-01" db="EMBL/GenBank/DDBJ databases">
        <title>Genomic insights into the taxonomy and metabolism of the cyanobacterium Pannus brasiliensis CCIBt3594.</title>
        <authorList>
            <person name="Machado M."/>
            <person name="Botero N.B."/>
            <person name="Andreote A.P.D."/>
            <person name="Feitosa A.M.T."/>
            <person name="Popin R."/>
            <person name="Sivonen K."/>
            <person name="Fiore M.F."/>
        </authorList>
    </citation>
    <scope>NUCLEOTIDE SEQUENCE [LARGE SCALE GENOMIC DNA]</scope>
    <source>
        <strain evidence="7 8">CCIBt3594</strain>
    </source>
</reference>
<keyword evidence="2" id="KW-0488">Methylation</keyword>
<evidence type="ECO:0000256" key="4">
    <source>
        <dbReference type="ARBA" id="ARBA00022989"/>
    </source>
</evidence>
<dbReference type="PROSITE" id="PS00409">
    <property type="entry name" value="PROKAR_NTER_METHYL"/>
    <property type="match status" value="1"/>
</dbReference>
<evidence type="ECO:0000256" key="5">
    <source>
        <dbReference type="ARBA" id="ARBA00023136"/>
    </source>
</evidence>
<evidence type="ECO:0000256" key="2">
    <source>
        <dbReference type="ARBA" id="ARBA00022481"/>
    </source>
</evidence>
<proteinExistence type="predicted"/>
<comment type="caution">
    <text evidence="7">The sequence shown here is derived from an EMBL/GenBank/DDBJ whole genome shotgun (WGS) entry which is preliminary data.</text>
</comment>
<dbReference type="AlphaFoldDB" id="A0AAW9QVD1"/>
<dbReference type="RefSeq" id="WP_332864047.1">
    <property type="nucleotide sequence ID" value="NZ_JBAFSM010000008.1"/>
</dbReference>
<evidence type="ECO:0000313" key="8">
    <source>
        <dbReference type="Proteomes" id="UP001328733"/>
    </source>
</evidence>
<dbReference type="InterPro" id="IPR045584">
    <property type="entry name" value="Pilin-like"/>
</dbReference>
<dbReference type="PRINTS" id="PR00813">
    <property type="entry name" value="BCTERIALGSPG"/>
</dbReference>
<dbReference type="Proteomes" id="UP001328733">
    <property type="component" value="Unassembled WGS sequence"/>
</dbReference>
<protein>
    <submittedName>
        <fullName evidence="7">Type IV pilin-like G/H family protein</fullName>
    </submittedName>
</protein>
<dbReference type="InterPro" id="IPR000983">
    <property type="entry name" value="Bac_GSPG_pilin"/>
</dbReference>
<dbReference type="Pfam" id="PF07963">
    <property type="entry name" value="N_methyl"/>
    <property type="match status" value="1"/>
</dbReference>
<organism evidence="7 8">
    <name type="scientific">Pannus brasiliensis CCIBt3594</name>
    <dbReference type="NCBI Taxonomy" id="1427578"/>
    <lineage>
        <taxon>Bacteria</taxon>
        <taxon>Bacillati</taxon>
        <taxon>Cyanobacteriota</taxon>
        <taxon>Cyanophyceae</taxon>
        <taxon>Oscillatoriophycideae</taxon>
        <taxon>Chroococcales</taxon>
        <taxon>Microcystaceae</taxon>
        <taxon>Pannus</taxon>
    </lineage>
</organism>
<keyword evidence="5 6" id="KW-0472">Membrane</keyword>
<dbReference type="InterPro" id="IPR012902">
    <property type="entry name" value="N_methyl_site"/>
</dbReference>
<dbReference type="PANTHER" id="PTHR30093:SF44">
    <property type="entry name" value="TYPE II SECRETION SYSTEM CORE PROTEIN G"/>
    <property type="match status" value="1"/>
</dbReference>
<gene>
    <name evidence="7" type="ORF">V0288_05605</name>
</gene>
<dbReference type="InterPro" id="IPR031975">
    <property type="entry name" value="Pilin_GH"/>
</dbReference>
<dbReference type="SUPFAM" id="SSF54523">
    <property type="entry name" value="Pili subunits"/>
    <property type="match status" value="1"/>
</dbReference>
<dbReference type="Pfam" id="PF16734">
    <property type="entry name" value="Pilin_GH"/>
    <property type="match status" value="1"/>
</dbReference>